<feature type="region of interest" description="Disordered" evidence="1">
    <location>
        <begin position="215"/>
        <end position="249"/>
    </location>
</feature>
<dbReference type="PANTHER" id="PTHR46370">
    <property type="entry name" value="GPALPP MOTIFS-CONTAINING PROTEIN 1"/>
    <property type="match status" value="1"/>
</dbReference>
<organism evidence="3 4">
    <name type="scientific">Aphis craccivora</name>
    <name type="common">Cowpea aphid</name>
    <dbReference type="NCBI Taxonomy" id="307492"/>
    <lineage>
        <taxon>Eukaryota</taxon>
        <taxon>Metazoa</taxon>
        <taxon>Ecdysozoa</taxon>
        <taxon>Arthropoda</taxon>
        <taxon>Hexapoda</taxon>
        <taxon>Insecta</taxon>
        <taxon>Pterygota</taxon>
        <taxon>Neoptera</taxon>
        <taxon>Paraneoptera</taxon>
        <taxon>Hemiptera</taxon>
        <taxon>Sternorrhyncha</taxon>
        <taxon>Aphidomorpha</taxon>
        <taxon>Aphidoidea</taxon>
        <taxon>Aphididae</taxon>
        <taxon>Aphidini</taxon>
        <taxon>Aphis</taxon>
        <taxon>Aphis</taxon>
    </lineage>
</organism>
<comment type="caution">
    <text evidence="3">The sequence shown here is derived from an EMBL/GenBank/DDBJ whole genome shotgun (WGS) entry which is preliminary data.</text>
</comment>
<evidence type="ECO:0000313" key="3">
    <source>
        <dbReference type="EMBL" id="KAF0767933.1"/>
    </source>
</evidence>
<dbReference type="Pfam" id="PF12572">
    <property type="entry name" value="DUF3752"/>
    <property type="match status" value="1"/>
</dbReference>
<feature type="compositionally biased region" description="Basic and acidic residues" evidence="1">
    <location>
        <begin position="235"/>
        <end position="249"/>
    </location>
</feature>
<evidence type="ECO:0000259" key="2">
    <source>
        <dbReference type="Pfam" id="PF12572"/>
    </source>
</evidence>
<reference evidence="3 4" key="1">
    <citation type="submission" date="2019-08" db="EMBL/GenBank/DDBJ databases">
        <title>Whole genome of Aphis craccivora.</title>
        <authorList>
            <person name="Voronova N.V."/>
            <person name="Shulinski R.S."/>
            <person name="Bandarenka Y.V."/>
            <person name="Zhorov D.G."/>
            <person name="Warner D."/>
        </authorList>
    </citation>
    <scope>NUCLEOTIDE SEQUENCE [LARGE SCALE GENOMIC DNA]</scope>
    <source>
        <strain evidence="3">180601</strain>
        <tissue evidence="3">Whole Body</tissue>
    </source>
</reference>
<dbReference type="OrthoDB" id="341477at2759"/>
<feature type="region of interest" description="Disordered" evidence="1">
    <location>
        <begin position="1"/>
        <end position="127"/>
    </location>
</feature>
<dbReference type="AlphaFoldDB" id="A0A6G0ZAN5"/>
<evidence type="ECO:0000256" key="1">
    <source>
        <dbReference type="SAM" id="MobiDB-lite"/>
    </source>
</evidence>
<name>A0A6G0ZAN5_APHCR</name>
<gene>
    <name evidence="3" type="ORF">FWK35_00004325</name>
</gene>
<dbReference type="EMBL" id="VUJU01000868">
    <property type="protein sequence ID" value="KAF0767933.1"/>
    <property type="molecule type" value="Genomic_DNA"/>
</dbReference>
<dbReference type="InterPro" id="IPR022226">
    <property type="entry name" value="DUF3752"/>
</dbReference>
<proteinExistence type="predicted"/>
<dbReference type="Proteomes" id="UP000478052">
    <property type="component" value="Unassembled WGS sequence"/>
</dbReference>
<feature type="domain" description="DUF3752" evidence="2">
    <location>
        <begin position="210"/>
        <end position="342"/>
    </location>
</feature>
<feature type="compositionally biased region" description="Basic residues" evidence="1">
    <location>
        <begin position="1"/>
        <end position="19"/>
    </location>
</feature>
<keyword evidence="4" id="KW-1185">Reference proteome</keyword>
<protein>
    <submittedName>
        <fullName evidence="3">GPALPP motifs-containing protein 1</fullName>
    </submittedName>
</protein>
<dbReference type="PANTHER" id="PTHR46370:SF1">
    <property type="entry name" value="GPALPP MOTIFS-CONTAINING PROTEIN 1"/>
    <property type="match status" value="1"/>
</dbReference>
<evidence type="ECO:0000313" key="4">
    <source>
        <dbReference type="Proteomes" id="UP000478052"/>
    </source>
</evidence>
<accession>A0A6G0ZAN5</accession>
<sequence length="349" mass="39474">MGKEHKKHKKHKHSKNKHKSKDEHEYHVPIVPLKSDMRPKSAPTADESRDTAAAKHIGPILPLGMSSTVGDKHIGPILPPGLSSTIGGKHNETVSPSPGAGEPNHSYGPSLPPHLVPQKRAPGPSLPLDFKLEETAQQIDDEISGFGPLPAELITSDSEQLFIQKQLELRAEYMKRKFAGEVCTVYDDVKQETVREKWMLELPPEKAANLGLGARQFRKREAPDMSNRSEWTDTPSDKQRKVQEPKSAGETDLEALKLIAIQKRDEEMEKLAETSVKRKPYSLLEMHQEKLKKQKKEKEKLKEEPAERRPFSREIDLQCNKFDDAQKQSILKKASQLNNRFSQGESRFL</sequence>
<feature type="region of interest" description="Disordered" evidence="1">
    <location>
        <begin position="290"/>
        <end position="315"/>
    </location>
</feature>
<dbReference type="InterPro" id="IPR046331">
    <property type="entry name" value="GPAM1-like"/>
</dbReference>